<evidence type="ECO:0000313" key="3">
    <source>
        <dbReference type="Proteomes" id="UP001523216"/>
    </source>
</evidence>
<dbReference type="EC" id="1.14.13.149" evidence="2"/>
<dbReference type="RefSeq" id="WP_251799541.1">
    <property type="nucleotide sequence ID" value="NZ_JAMQOL010000023.1"/>
</dbReference>
<dbReference type="EMBL" id="JAMQOL010000023">
    <property type="protein sequence ID" value="MCM4079698.1"/>
    <property type="molecule type" value="Genomic_DNA"/>
</dbReference>
<dbReference type="PANTHER" id="PTHR30458:SF0">
    <property type="entry name" value="1,2-PHENYLACETYL-COA EPOXIDASE, SUBUNIT C"/>
    <property type="match status" value="1"/>
</dbReference>
<dbReference type="InterPro" id="IPR007814">
    <property type="entry name" value="PaaA_PaaC"/>
</dbReference>
<dbReference type="InterPro" id="IPR011882">
    <property type="entry name" value="PaaC"/>
</dbReference>
<dbReference type="Pfam" id="PF05138">
    <property type="entry name" value="PaaA_PaaC"/>
    <property type="match status" value="1"/>
</dbReference>
<reference evidence="2 3" key="1">
    <citation type="submission" date="2022-06" db="EMBL/GenBank/DDBJ databases">
        <title>Actinoplanes abujensis sp. nov., isolated from Nigerian arid soil.</title>
        <authorList>
            <person name="Ding P."/>
        </authorList>
    </citation>
    <scope>NUCLEOTIDE SEQUENCE [LARGE SCALE GENOMIC DNA]</scope>
    <source>
        <strain evidence="3">TRM88002</strain>
    </source>
</reference>
<name>A0ABT0Y2F5_9ACTN</name>
<feature type="region of interest" description="Disordered" evidence="1">
    <location>
        <begin position="250"/>
        <end position="293"/>
    </location>
</feature>
<dbReference type="Gene3D" id="1.20.1260.10">
    <property type="match status" value="1"/>
</dbReference>
<comment type="caution">
    <text evidence="2">The sequence shown here is derived from an EMBL/GenBank/DDBJ whole genome shotgun (WGS) entry which is preliminary data.</text>
</comment>
<sequence>MSFDDAYQALTDHDDDARWAYGTGFADPLAGVPTALPDGVDGADLAAYCLMIGDDALILSHRLQQWVTRAPELEDEMAIANIALDLLGQARLLLTRAGESEGAGRDEDDLAYLREAADFRHVRLAGARDDDFGHLIARLLVFATWRLALLDRLSASRDPVLAAIAAKGVKEVTYHREYAAGWTVRLGDGTPLSRERMQAGLDAVWPLIDELFEPHPIEQRLTGVAVDPASLRPEFDAVLAQVLAAATLDAPEPGNATRDASASGGVTRDAQVSGTATHDEAVLGKTPGRDGRHGGELAEILAEMQGLARATPGGVW</sequence>
<proteinExistence type="predicted"/>
<dbReference type="InterPro" id="IPR052703">
    <property type="entry name" value="Aromatic_CoA_ox/epox"/>
</dbReference>
<evidence type="ECO:0000313" key="2">
    <source>
        <dbReference type="EMBL" id="MCM4079698.1"/>
    </source>
</evidence>
<dbReference type="Proteomes" id="UP001523216">
    <property type="component" value="Unassembled WGS sequence"/>
</dbReference>
<dbReference type="SUPFAM" id="SSF47240">
    <property type="entry name" value="Ferritin-like"/>
    <property type="match status" value="1"/>
</dbReference>
<dbReference type="InterPro" id="IPR009078">
    <property type="entry name" value="Ferritin-like_SF"/>
</dbReference>
<dbReference type="NCBIfam" id="TIGR02158">
    <property type="entry name" value="PA_CoA_Oxy3"/>
    <property type="match status" value="1"/>
</dbReference>
<accession>A0ABT0Y2F5</accession>
<feature type="compositionally biased region" description="Basic and acidic residues" evidence="1">
    <location>
        <begin position="277"/>
        <end position="293"/>
    </location>
</feature>
<keyword evidence="3" id="KW-1185">Reference proteome</keyword>
<gene>
    <name evidence="2" type="primary">paaC</name>
    <name evidence="2" type="ORF">LXN57_19155</name>
</gene>
<evidence type="ECO:0000256" key="1">
    <source>
        <dbReference type="SAM" id="MobiDB-lite"/>
    </source>
</evidence>
<dbReference type="InterPro" id="IPR012347">
    <property type="entry name" value="Ferritin-like"/>
</dbReference>
<keyword evidence="2" id="KW-0560">Oxidoreductase</keyword>
<organism evidence="2 3">
    <name type="scientific">Paractinoplanes hotanensis</name>
    <dbReference type="NCBI Taxonomy" id="2906497"/>
    <lineage>
        <taxon>Bacteria</taxon>
        <taxon>Bacillati</taxon>
        <taxon>Actinomycetota</taxon>
        <taxon>Actinomycetes</taxon>
        <taxon>Micromonosporales</taxon>
        <taxon>Micromonosporaceae</taxon>
        <taxon>Paractinoplanes</taxon>
    </lineage>
</organism>
<protein>
    <submittedName>
        <fullName evidence="2">Phenylacetate-CoA oxygenase subunit PaaC</fullName>
        <ecNumber evidence="2">1.14.13.149</ecNumber>
    </submittedName>
</protein>
<dbReference type="GO" id="GO:0097266">
    <property type="term" value="F:phenylacetyl-CoA 1,2-epoxidase activity"/>
    <property type="evidence" value="ECO:0007669"/>
    <property type="project" value="UniProtKB-EC"/>
</dbReference>
<dbReference type="PANTHER" id="PTHR30458">
    <property type="entry name" value="PHENYLACETIC ACID DEGRADATION PROTEIN PAA"/>
    <property type="match status" value="1"/>
</dbReference>